<name>A0A3N4KZ06_9PEZI</name>
<sequence>MSTSNDQPVSLSARLLALFNTSVDAVDSSINTSLTSSPPAYEDIIHSTLNDMESVFTGWEHDHNLSFIAVIHRRRTQLLETDSFTSDNEGFLAYHAPPSETASDATEPDVSDDKLCTICGRRQISVKFCDCVHASCKDCAKDYWHCPLCRGYVYEVKKIGEKDDESEAREVVVMEWIREVSKSAREMVVDMLEINSTKS</sequence>
<gene>
    <name evidence="3" type="ORF">P167DRAFT_562655</name>
</gene>
<proteinExistence type="predicted"/>
<evidence type="ECO:0000313" key="4">
    <source>
        <dbReference type="Proteomes" id="UP000277580"/>
    </source>
</evidence>
<dbReference type="OrthoDB" id="5348938at2759"/>
<dbReference type="Gene3D" id="3.30.40.10">
    <property type="entry name" value="Zinc/RING finger domain, C3HC4 (zinc finger)"/>
    <property type="match status" value="1"/>
</dbReference>
<dbReference type="InParanoid" id="A0A3N4KZ06"/>
<accession>A0A3N4KZ06</accession>
<keyword evidence="4" id="KW-1185">Reference proteome</keyword>
<dbReference type="InterPro" id="IPR013083">
    <property type="entry name" value="Znf_RING/FYVE/PHD"/>
</dbReference>
<dbReference type="Pfam" id="PF13920">
    <property type="entry name" value="zf-C3HC4_3"/>
    <property type="match status" value="1"/>
</dbReference>
<organism evidence="3 4">
    <name type="scientific">Morchella conica CCBAS932</name>
    <dbReference type="NCBI Taxonomy" id="1392247"/>
    <lineage>
        <taxon>Eukaryota</taxon>
        <taxon>Fungi</taxon>
        <taxon>Dikarya</taxon>
        <taxon>Ascomycota</taxon>
        <taxon>Pezizomycotina</taxon>
        <taxon>Pezizomycetes</taxon>
        <taxon>Pezizales</taxon>
        <taxon>Morchellaceae</taxon>
        <taxon>Morchella</taxon>
    </lineage>
</organism>
<dbReference type="SUPFAM" id="SSF57850">
    <property type="entry name" value="RING/U-box"/>
    <property type="match status" value="1"/>
</dbReference>
<dbReference type="PROSITE" id="PS50089">
    <property type="entry name" value="ZF_RING_2"/>
    <property type="match status" value="1"/>
</dbReference>
<evidence type="ECO:0000256" key="1">
    <source>
        <dbReference type="PROSITE-ProRule" id="PRU00175"/>
    </source>
</evidence>
<dbReference type="AlphaFoldDB" id="A0A3N4KZ06"/>
<evidence type="ECO:0000259" key="2">
    <source>
        <dbReference type="PROSITE" id="PS50089"/>
    </source>
</evidence>
<feature type="domain" description="RING-type" evidence="2">
    <location>
        <begin position="116"/>
        <end position="150"/>
    </location>
</feature>
<dbReference type="EMBL" id="ML119111">
    <property type="protein sequence ID" value="RPB15800.1"/>
    <property type="molecule type" value="Genomic_DNA"/>
</dbReference>
<dbReference type="GO" id="GO:0008270">
    <property type="term" value="F:zinc ion binding"/>
    <property type="evidence" value="ECO:0007669"/>
    <property type="project" value="UniProtKB-KW"/>
</dbReference>
<keyword evidence="1" id="KW-0862">Zinc</keyword>
<protein>
    <recommendedName>
        <fullName evidence="2">RING-type domain-containing protein</fullName>
    </recommendedName>
</protein>
<reference evidence="3 4" key="1">
    <citation type="journal article" date="2018" name="Nat. Ecol. Evol.">
        <title>Pezizomycetes genomes reveal the molecular basis of ectomycorrhizal truffle lifestyle.</title>
        <authorList>
            <person name="Murat C."/>
            <person name="Payen T."/>
            <person name="Noel B."/>
            <person name="Kuo A."/>
            <person name="Morin E."/>
            <person name="Chen J."/>
            <person name="Kohler A."/>
            <person name="Krizsan K."/>
            <person name="Balestrini R."/>
            <person name="Da Silva C."/>
            <person name="Montanini B."/>
            <person name="Hainaut M."/>
            <person name="Levati E."/>
            <person name="Barry K.W."/>
            <person name="Belfiori B."/>
            <person name="Cichocki N."/>
            <person name="Clum A."/>
            <person name="Dockter R.B."/>
            <person name="Fauchery L."/>
            <person name="Guy J."/>
            <person name="Iotti M."/>
            <person name="Le Tacon F."/>
            <person name="Lindquist E.A."/>
            <person name="Lipzen A."/>
            <person name="Malagnac F."/>
            <person name="Mello A."/>
            <person name="Molinier V."/>
            <person name="Miyauchi S."/>
            <person name="Poulain J."/>
            <person name="Riccioni C."/>
            <person name="Rubini A."/>
            <person name="Sitrit Y."/>
            <person name="Splivallo R."/>
            <person name="Traeger S."/>
            <person name="Wang M."/>
            <person name="Zifcakova L."/>
            <person name="Wipf D."/>
            <person name="Zambonelli A."/>
            <person name="Paolocci F."/>
            <person name="Nowrousian M."/>
            <person name="Ottonello S."/>
            <person name="Baldrian P."/>
            <person name="Spatafora J.W."/>
            <person name="Henrissat B."/>
            <person name="Nagy L.G."/>
            <person name="Aury J.M."/>
            <person name="Wincker P."/>
            <person name="Grigoriev I.V."/>
            <person name="Bonfante P."/>
            <person name="Martin F.M."/>
        </authorList>
    </citation>
    <scope>NUCLEOTIDE SEQUENCE [LARGE SCALE GENOMIC DNA]</scope>
    <source>
        <strain evidence="3 4">CCBAS932</strain>
    </source>
</reference>
<evidence type="ECO:0000313" key="3">
    <source>
        <dbReference type="EMBL" id="RPB15800.1"/>
    </source>
</evidence>
<keyword evidence="1" id="KW-0863">Zinc-finger</keyword>
<dbReference type="Proteomes" id="UP000277580">
    <property type="component" value="Unassembled WGS sequence"/>
</dbReference>
<dbReference type="InterPro" id="IPR001841">
    <property type="entry name" value="Znf_RING"/>
</dbReference>
<keyword evidence="1" id="KW-0479">Metal-binding</keyword>